<dbReference type="GO" id="GO:0004555">
    <property type="term" value="F:alpha,alpha-trehalase activity"/>
    <property type="evidence" value="ECO:0007669"/>
    <property type="project" value="UniProtKB-EC"/>
</dbReference>
<dbReference type="SUPFAM" id="SSF48208">
    <property type="entry name" value="Six-hairpin glycosidases"/>
    <property type="match status" value="1"/>
</dbReference>
<dbReference type="PRINTS" id="PR00744">
    <property type="entry name" value="GLHYDRLASE37"/>
</dbReference>
<dbReference type="Proteomes" id="UP001237642">
    <property type="component" value="Unassembled WGS sequence"/>
</dbReference>
<organism evidence="3 4">
    <name type="scientific">Heracleum sosnowskyi</name>
    <dbReference type="NCBI Taxonomy" id="360622"/>
    <lineage>
        <taxon>Eukaryota</taxon>
        <taxon>Viridiplantae</taxon>
        <taxon>Streptophyta</taxon>
        <taxon>Embryophyta</taxon>
        <taxon>Tracheophyta</taxon>
        <taxon>Spermatophyta</taxon>
        <taxon>Magnoliopsida</taxon>
        <taxon>eudicotyledons</taxon>
        <taxon>Gunneridae</taxon>
        <taxon>Pentapetalae</taxon>
        <taxon>asterids</taxon>
        <taxon>campanulids</taxon>
        <taxon>Apiales</taxon>
        <taxon>Apiaceae</taxon>
        <taxon>Apioideae</taxon>
        <taxon>apioid superclade</taxon>
        <taxon>Tordylieae</taxon>
        <taxon>Tordyliinae</taxon>
        <taxon>Heracleum</taxon>
    </lineage>
</organism>
<reference evidence="3" key="1">
    <citation type="submission" date="2023-02" db="EMBL/GenBank/DDBJ databases">
        <title>Genome of toxic invasive species Heracleum sosnowskyi carries increased number of genes despite the absence of recent whole-genome duplications.</title>
        <authorList>
            <person name="Schelkunov M."/>
            <person name="Shtratnikova V."/>
            <person name="Makarenko M."/>
            <person name="Klepikova A."/>
            <person name="Omelchenko D."/>
            <person name="Novikova G."/>
            <person name="Obukhova E."/>
            <person name="Bogdanov V."/>
            <person name="Penin A."/>
            <person name="Logacheva M."/>
        </authorList>
    </citation>
    <scope>NUCLEOTIDE SEQUENCE</scope>
    <source>
        <strain evidence="3">Hsosn_3</strain>
        <tissue evidence="3">Leaf</tissue>
    </source>
</reference>
<proteinExistence type="inferred from homology"/>
<dbReference type="InterPro" id="IPR001661">
    <property type="entry name" value="Glyco_hydro_37"/>
</dbReference>
<evidence type="ECO:0000313" key="3">
    <source>
        <dbReference type="EMBL" id="KAK1398792.1"/>
    </source>
</evidence>
<keyword evidence="4" id="KW-1185">Reference proteome</keyword>
<evidence type="ECO:0000256" key="2">
    <source>
        <dbReference type="RuleBase" id="RU361180"/>
    </source>
</evidence>
<dbReference type="AlphaFoldDB" id="A0AAD8N7H3"/>
<name>A0AAD8N7H3_9APIA</name>
<evidence type="ECO:0000313" key="4">
    <source>
        <dbReference type="Proteomes" id="UP001237642"/>
    </source>
</evidence>
<comment type="caution">
    <text evidence="3">The sequence shown here is derived from an EMBL/GenBank/DDBJ whole genome shotgun (WGS) entry which is preliminary data.</text>
</comment>
<dbReference type="PANTHER" id="PTHR23403">
    <property type="entry name" value="TREHALASE"/>
    <property type="match status" value="1"/>
</dbReference>
<accession>A0AAD8N7H3</accession>
<sequence length="130" mass="14537">MENVSDLTTLCTTSIIPVDLNAFILKVELDISYLPSVSLDKSTAERFAEASKARQTAMNAVLWNEEMGQWLDYWIDANSSSQVTCKWKALDQNQSVFASNFIPLWIQPFNSGLLRDAGIATSLTNTGQQW</sequence>
<dbReference type="InterPro" id="IPR008928">
    <property type="entry name" value="6-hairpin_glycosidase_sf"/>
</dbReference>
<comment type="similarity">
    <text evidence="1 2">Belongs to the glycosyl hydrolase 37 family.</text>
</comment>
<dbReference type="EMBL" id="JAUIZM010000002">
    <property type="protein sequence ID" value="KAK1398792.1"/>
    <property type="molecule type" value="Genomic_DNA"/>
</dbReference>
<dbReference type="Gene3D" id="1.50.10.10">
    <property type="match status" value="1"/>
</dbReference>
<protein>
    <recommendedName>
        <fullName evidence="2">Trehalase</fullName>
        <ecNumber evidence="2">3.2.1.28</ecNumber>
    </recommendedName>
    <alternativeName>
        <fullName evidence="2">Alpha-trehalose glucohydrolase</fullName>
    </alternativeName>
</protein>
<dbReference type="EC" id="3.2.1.28" evidence="2"/>
<dbReference type="PANTHER" id="PTHR23403:SF1">
    <property type="entry name" value="TREHALASE"/>
    <property type="match status" value="1"/>
</dbReference>
<keyword evidence="2" id="KW-0378">Hydrolase</keyword>
<comment type="catalytic activity">
    <reaction evidence="2">
        <text>alpha,alpha-trehalose + H2O = alpha-D-glucose + beta-D-glucose</text>
        <dbReference type="Rhea" id="RHEA:32675"/>
        <dbReference type="ChEBI" id="CHEBI:15377"/>
        <dbReference type="ChEBI" id="CHEBI:15903"/>
        <dbReference type="ChEBI" id="CHEBI:16551"/>
        <dbReference type="ChEBI" id="CHEBI:17925"/>
        <dbReference type="EC" id="3.2.1.28"/>
    </reaction>
</comment>
<reference evidence="3" key="2">
    <citation type="submission" date="2023-05" db="EMBL/GenBank/DDBJ databases">
        <authorList>
            <person name="Schelkunov M.I."/>
        </authorList>
    </citation>
    <scope>NUCLEOTIDE SEQUENCE</scope>
    <source>
        <strain evidence="3">Hsosn_3</strain>
        <tissue evidence="3">Leaf</tissue>
    </source>
</reference>
<dbReference type="GO" id="GO:0005993">
    <property type="term" value="P:trehalose catabolic process"/>
    <property type="evidence" value="ECO:0007669"/>
    <property type="project" value="TreeGrafter"/>
</dbReference>
<keyword evidence="2" id="KW-0326">Glycosidase</keyword>
<dbReference type="Pfam" id="PF01204">
    <property type="entry name" value="Trehalase"/>
    <property type="match status" value="1"/>
</dbReference>
<gene>
    <name evidence="3" type="ORF">POM88_008655</name>
</gene>
<evidence type="ECO:0000256" key="1">
    <source>
        <dbReference type="ARBA" id="ARBA00005615"/>
    </source>
</evidence>
<dbReference type="InterPro" id="IPR012341">
    <property type="entry name" value="6hp_glycosidase-like_sf"/>
</dbReference>